<evidence type="ECO:0000256" key="5">
    <source>
        <dbReference type="ARBA" id="ARBA00022553"/>
    </source>
</evidence>
<accession>A0A927BZ28</accession>
<dbReference type="Pfam" id="PF12156">
    <property type="entry name" value="ATPase-cat_bd"/>
    <property type="match status" value="1"/>
</dbReference>
<keyword evidence="14 15" id="KW-0472">Membrane</keyword>
<keyword evidence="4 15" id="KW-1003">Cell membrane</keyword>
<evidence type="ECO:0000256" key="4">
    <source>
        <dbReference type="ARBA" id="ARBA00022475"/>
    </source>
</evidence>
<dbReference type="Gene3D" id="3.40.1110.10">
    <property type="entry name" value="Calcium-transporting ATPase, cytoplasmic domain N"/>
    <property type="match status" value="1"/>
</dbReference>
<dbReference type="InterPro" id="IPR023298">
    <property type="entry name" value="ATPase_P-typ_TM_dom_sf"/>
</dbReference>
<dbReference type="Pfam" id="PF00403">
    <property type="entry name" value="HMA"/>
    <property type="match status" value="1"/>
</dbReference>
<dbReference type="PRINTS" id="PR00119">
    <property type="entry name" value="CATATPASE"/>
</dbReference>
<evidence type="ECO:0000256" key="3">
    <source>
        <dbReference type="ARBA" id="ARBA00022448"/>
    </source>
</evidence>
<dbReference type="GO" id="GO:0016887">
    <property type="term" value="F:ATP hydrolysis activity"/>
    <property type="evidence" value="ECO:0007669"/>
    <property type="project" value="InterPro"/>
</dbReference>
<evidence type="ECO:0000256" key="11">
    <source>
        <dbReference type="ARBA" id="ARBA00022967"/>
    </source>
</evidence>
<evidence type="ECO:0000256" key="14">
    <source>
        <dbReference type="ARBA" id="ARBA00023136"/>
    </source>
</evidence>
<proteinExistence type="inferred from homology"/>
<evidence type="ECO:0000256" key="2">
    <source>
        <dbReference type="ARBA" id="ARBA00006024"/>
    </source>
</evidence>
<evidence type="ECO:0000256" key="12">
    <source>
        <dbReference type="ARBA" id="ARBA00022989"/>
    </source>
</evidence>
<sequence>MTLACYHCGQTVPKNSSYALNINGANHAMCCPACVAVAECIQQAGLSDYYRLRSDNPDTPKTDKADFTLFNNTAVLRRFSEYKADRWHSRLSLSGIHCAACTWLIEHHLIQLDGVDRIDVNLQNAVAHIVWNPQQTSMSEIMAAIQELGYQPLPDSPDQRQQLLRDELSKNLRRLGLAGIGMMQVGMVAIGLYAGDFQGIDNATRDLLRYFSLIITTPILLYSGQPFFKGAWRSVKARAPGMDVPVSLALIAAYLASVYATMFGLEHVYFDTVSMFIFFLLLSRYLQARLRLGQFHQAQLLPEAARLINTTAANSDSQPPFRWQAIAELVPGDRIFIPPGEIIPADGIVTAGSSRIETSAFNGEFLPQSVTQGCQVLAGSGNIEASLEIEVTASAENSSLNAMQKLLAKAQSEKPHFAQLADRLASRFVIAVILVALISFAYWAQFDLERAFIIALSVLVVSCPCALSLATPTTYAAAITALRRRGIVLRNSLILERLKKLNVAVFDKTGTLTLGRARIESIEWLSPQNEAQQKEILAIAAAMEADSTHPLAQAFKTESENTVSLSTITIFAGEGIQAKLAGLRYRIGKAAFCEKLQTIPTSTTAKQHTGSEVLLVNENQALARFWIADQIRPGAAELISAFASAKMSCQLLSGDRAAAVDALANKLNINHALSECSAANKVAHIQQLQSQGKTVLMLGDGVNDAPVMACADVSIAMSAASDLTRNQADVLLISDSLSQVQTLFDFAQATRHILRQNIFWALLYNGTAIPLAAMGLIAPWLAAIGMSASSLIVVLNALRLNRVRAKNKTNIDRTATALESQLSSNRMAN</sequence>
<name>A0A927BZ28_9GAMM</name>
<evidence type="ECO:0000256" key="1">
    <source>
        <dbReference type="ARBA" id="ARBA00004651"/>
    </source>
</evidence>
<dbReference type="NCBIfam" id="TIGR01525">
    <property type="entry name" value="ATPase-IB_hvy"/>
    <property type="match status" value="1"/>
</dbReference>
<keyword evidence="3" id="KW-0813">Transport</keyword>
<dbReference type="PROSITE" id="PS00154">
    <property type="entry name" value="ATPASE_E1_E2"/>
    <property type="match status" value="1"/>
</dbReference>
<dbReference type="PROSITE" id="PS50846">
    <property type="entry name" value="HMA_2"/>
    <property type="match status" value="1"/>
</dbReference>
<dbReference type="InterPro" id="IPR023214">
    <property type="entry name" value="HAD_sf"/>
</dbReference>
<dbReference type="InterPro" id="IPR017969">
    <property type="entry name" value="Heavy-metal-associated_CS"/>
</dbReference>
<dbReference type="Proteomes" id="UP000610558">
    <property type="component" value="Unassembled WGS sequence"/>
</dbReference>
<dbReference type="InterPro" id="IPR023299">
    <property type="entry name" value="ATPase_P-typ_cyto_dom_N"/>
</dbReference>
<dbReference type="EMBL" id="JACXLD010000002">
    <property type="protein sequence ID" value="MBD2858210.1"/>
    <property type="molecule type" value="Genomic_DNA"/>
</dbReference>
<comment type="similarity">
    <text evidence="2 15">Belongs to the cation transport ATPase (P-type) (TC 3.A.3) family. Type IB subfamily.</text>
</comment>
<evidence type="ECO:0000256" key="8">
    <source>
        <dbReference type="ARBA" id="ARBA00022741"/>
    </source>
</evidence>
<dbReference type="GO" id="GO:0005886">
    <property type="term" value="C:plasma membrane"/>
    <property type="evidence" value="ECO:0007669"/>
    <property type="project" value="UniProtKB-SubCell"/>
</dbReference>
<dbReference type="NCBIfam" id="TIGR01511">
    <property type="entry name" value="ATPase-IB1_Cu"/>
    <property type="match status" value="1"/>
</dbReference>
<keyword evidence="13" id="KW-0406">Ion transport</keyword>
<dbReference type="InterPro" id="IPR036412">
    <property type="entry name" value="HAD-like_sf"/>
</dbReference>
<dbReference type="InterPro" id="IPR008250">
    <property type="entry name" value="ATPase_P-typ_transduc_dom_A_sf"/>
</dbReference>
<evidence type="ECO:0000259" key="16">
    <source>
        <dbReference type="PROSITE" id="PS50846"/>
    </source>
</evidence>
<dbReference type="PROSITE" id="PS01047">
    <property type="entry name" value="HMA_1"/>
    <property type="match status" value="1"/>
</dbReference>
<feature type="domain" description="HMA" evidence="16">
    <location>
        <begin position="87"/>
        <end position="153"/>
    </location>
</feature>
<dbReference type="InterPro" id="IPR006121">
    <property type="entry name" value="HMA_dom"/>
</dbReference>
<dbReference type="GO" id="GO:0055070">
    <property type="term" value="P:copper ion homeostasis"/>
    <property type="evidence" value="ECO:0007669"/>
    <property type="project" value="TreeGrafter"/>
</dbReference>
<evidence type="ECO:0000256" key="7">
    <source>
        <dbReference type="ARBA" id="ARBA00022723"/>
    </source>
</evidence>
<keyword evidence="12 15" id="KW-1133">Transmembrane helix</keyword>
<protein>
    <submittedName>
        <fullName evidence="17">Cadmium-translocating P-type ATPase</fullName>
    </submittedName>
</protein>
<dbReference type="SFLD" id="SFLDS00003">
    <property type="entry name" value="Haloacid_Dehalogenase"/>
    <property type="match status" value="1"/>
</dbReference>
<gene>
    <name evidence="17" type="primary">cadA</name>
    <name evidence="17" type="ORF">IB286_04250</name>
</gene>
<dbReference type="NCBIfam" id="TIGR01512">
    <property type="entry name" value="ATPase-IB2_Cd"/>
    <property type="match status" value="1"/>
</dbReference>
<reference evidence="17" key="1">
    <citation type="submission" date="2020-09" db="EMBL/GenBank/DDBJ databases">
        <authorList>
            <person name="Yoon J.-W."/>
        </authorList>
    </citation>
    <scope>NUCLEOTIDE SEQUENCE</scope>
    <source>
        <strain evidence="17">KMU-158</strain>
    </source>
</reference>
<dbReference type="CDD" id="cd00371">
    <property type="entry name" value="HMA"/>
    <property type="match status" value="1"/>
</dbReference>
<keyword evidence="18" id="KW-1185">Reference proteome</keyword>
<dbReference type="GO" id="GO:0005507">
    <property type="term" value="F:copper ion binding"/>
    <property type="evidence" value="ECO:0007669"/>
    <property type="project" value="TreeGrafter"/>
</dbReference>
<dbReference type="Pfam" id="PF00702">
    <property type="entry name" value="Hydrolase"/>
    <property type="match status" value="1"/>
</dbReference>
<dbReference type="PANTHER" id="PTHR43520">
    <property type="entry name" value="ATP7, ISOFORM B"/>
    <property type="match status" value="1"/>
</dbReference>
<keyword evidence="10" id="KW-0460">Magnesium</keyword>
<dbReference type="SUPFAM" id="SSF56784">
    <property type="entry name" value="HAD-like"/>
    <property type="match status" value="1"/>
</dbReference>
<dbReference type="GO" id="GO:0043682">
    <property type="term" value="F:P-type divalent copper transporter activity"/>
    <property type="evidence" value="ECO:0007669"/>
    <property type="project" value="TreeGrafter"/>
</dbReference>
<feature type="transmembrane region" description="Helical" evidence="15">
    <location>
        <begin position="424"/>
        <end position="445"/>
    </location>
</feature>
<dbReference type="NCBIfam" id="TIGR01494">
    <property type="entry name" value="ATPase_P-type"/>
    <property type="match status" value="1"/>
</dbReference>
<keyword evidence="8 15" id="KW-0547">Nucleotide-binding</keyword>
<feature type="transmembrane region" description="Helical" evidence="15">
    <location>
        <begin position="451"/>
        <end position="482"/>
    </location>
</feature>
<keyword evidence="6 15" id="KW-0812">Transmembrane</keyword>
<feature type="transmembrane region" description="Helical" evidence="15">
    <location>
        <begin position="244"/>
        <end position="262"/>
    </location>
</feature>
<keyword evidence="5" id="KW-0597">Phosphoprotein</keyword>
<evidence type="ECO:0000313" key="17">
    <source>
        <dbReference type="EMBL" id="MBD2858210.1"/>
    </source>
</evidence>
<keyword evidence="7 15" id="KW-0479">Metal-binding</keyword>
<keyword evidence="11" id="KW-1278">Translocase</keyword>
<dbReference type="SUPFAM" id="SSF81665">
    <property type="entry name" value="Calcium ATPase, transmembrane domain M"/>
    <property type="match status" value="1"/>
</dbReference>
<feature type="transmembrane region" description="Helical" evidence="15">
    <location>
        <begin position="758"/>
        <end position="774"/>
    </location>
</feature>
<dbReference type="Gene3D" id="2.70.150.10">
    <property type="entry name" value="Calcium-transporting ATPase, cytoplasmic transduction domain A"/>
    <property type="match status" value="1"/>
</dbReference>
<dbReference type="SFLD" id="SFLDF00027">
    <property type="entry name" value="p-type_atpase"/>
    <property type="match status" value="1"/>
</dbReference>
<feature type="transmembrane region" description="Helical" evidence="15">
    <location>
        <begin position="268"/>
        <end position="286"/>
    </location>
</feature>
<dbReference type="SUPFAM" id="SSF81653">
    <property type="entry name" value="Calcium ATPase, transduction domain A"/>
    <property type="match status" value="1"/>
</dbReference>
<evidence type="ECO:0000256" key="13">
    <source>
        <dbReference type="ARBA" id="ARBA00023065"/>
    </source>
</evidence>
<evidence type="ECO:0000256" key="9">
    <source>
        <dbReference type="ARBA" id="ARBA00022840"/>
    </source>
</evidence>
<comment type="subcellular location">
    <subcellularLocation>
        <location evidence="1">Cell membrane</location>
        <topology evidence="1">Multi-pass membrane protein</topology>
    </subcellularLocation>
</comment>
<dbReference type="SUPFAM" id="SSF55008">
    <property type="entry name" value="HMA, heavy metal-associated domain"/>
    <property type="match status" value="1"/>
</dbReference>
<feature type="transmembrane region" description="Helical" evidence="15">
    <location>
        <begin position="175"/>
        <end position="195"/>
    </location>
</feature>
<dbReference type="InterPro" id="IPR001757">
    <property type="entry name" value="P_typ_ATPase"/>
</dbReference>
<evidence type="ECO:0000313" key="18">
    <source>
        <dbReference type="Proteomes" id="UP000610558"/>
    </source>
</evidence>
<dbReference type="PANTHER" id="PTHR43520:SF5">
    <property type="entry name" value="CATION-TRANSPORTING P-TYPE ATPASE-RELATED"/>
    <property type="match status" value="1"/>
</dbReference>
<dbReference type="InterPro" id="IPR027256">
    <property type="entry name" value="P-typ_ATPase_IB"/>
</dbReference>
<dbReference type="PRINTS" id="PR00943">
    <property type="entry name" value="CUATPASE"/>
</dbReference>
<dbReference type="InterPro" id="IPR059000">
    <property type="entry name" value="ATPase_P-type_domA"/>
</dbReference>
<dbReference type="SFLD" id="SFLDG00002">
    <property type="entry name" value="C1.7:_P-type_atpase_like"/>
    <property type="match status" value="1"/>
</dbReference>
<dbReference type="GO" id="GO:0005524">
    <property type="term" value="F:ATP binding"/>
    <property type="evidence" value="ECO:0007669"/>
    <property type="project" value="UniProtKB-UniRule"/>
</dbReference>
<comment type="caution">
    <text evidence="17">The sequence shown here is derived from an EMBL/GenBank/DDBJ whole genome shotgun (WGS) entry which is preliminary data.</text>
</comment>
<dbReference type="InterPro" id="IPR018303">
    <property type="entry name" value="ATPase_P-typ_P_site"/>
</dbReference>
<dbReference type="FunFam" id="3.30.70.100:FF:000001">
    <property type="entry name" value="ATPase copper transporting beta"/>
    <property type="match status" value="1"/>
</dbReference>
<keyword evidence="9 15" id="KW-0067">ATP-binding</keyword>
<organism evidence="17 18">
    <name type="scientific">Spongiibacter pelagi</name>
    <dbReference type="NCBI Taxonomy" id="2760804"/>
    <lineage>
        <taxon>Bacteria</taxon>
        <taxon>Pseudomonadati</taxon>
        <taxon>Pseudomonadota</taxon>
        <taxon>Gammaproteobacteria</taxon>
        <taxon>Cellvibrionales</taxon>
        <taxon>Spongiibacteraceae</taxon>
        <taxon>Spongiibacter</taxon>
    </lineage>
</organism>
<dbReference type="CDD" id="cd02079">
    <property type="entry name" value="P-type_ATPase_HM"/>
    <property type="match status" value="1"/>
</dbReference>
<dbReference type="Gene3D" id="3.30.70.100">
    <property type="match status" value="1"/>
</dbReference>
<evidence type="ECO:0000256" key="10">
    <source>
        <dbReference type="ARBA" id="ARBA00022842"/>
    </source>
</evidence>
<dbReference type="InterPro" id="IPR021993">
    <property type="entry name" value="ATPase-cat-bd"/>
</dbReference>
<dbReference type="InterPro" id="IPR036163">
    <property type="entry name" value="HMA_dom_sf"/>
</dbReference>
<dbReference type="InterPro" id="IPR044492">
    <property type="entry name" value="P_typ_ATPase_HD_dom"/>
</dbReference>
<dbReference type="RefSeq" id="WP_190762844.1">
    <property type="nucleotide sequence ID" value="NZ_JACXLD010000002.1"/>
</dbReference>
<feature type="transmembrane region" description="Helical" evidence="15">
    <location>
        <begin position="780"/>
        <end position="798"/>
    </location>
</feature>
<dbReference type="Pfam" id="PF00122">
    <property type="entry name" value="E1-E2_ATPase"/>
    <property type="match status" value="1"/>
</dbReference>
<dbReference type="Gene3D" id="3.40.50.1000">
    <property type="entry name" value="HAD superfamily/HAD-like"/>
    <property type="match status" value="1"/>
</dbReference>
<feature type="transmembrane region" description="Helical" evidence="15">
    <location>
        <begin position="207"/>
        <end position="224"/>
    </location>
</feature>
<evidence type="ECO:0000256" key="15">
    <source>
        <dbReference type="RuleBase" id="RU362081"/>
    </source>
</evidence>
<evidence type="ECO:0000256" key="6">
    <source>
        <dbReference type="ARBA" id="ARBA00022692"/>
    </source>
</evidence>
<dbReference type="AlphaFoldDB" id="A0A927BZ28"/>